<gene>
    <name evidence="5" type="primary">xpt</name>
    <name evidence="8" type="ORF">H9L42_05875</name>
</gene>
<comment type="caution">
    <text evidence="8">The sequence shown here is derived from an EMBL/GenBank/DDBJ whole genome shotgun (WGS) entry which is preliminary data.</text>
</comment>
<organism evidence="8 9">
    <name type="scientific">Zhenpiania hominis</name>
    <dbReference type="NCBI Taxonomy" id="2763644"/>
    <lineage>
        <taxon>Bacteria</taxon>
        <taxon>Bacillati</taxon>
        <taxon>Bacillota</taxon>
        <taxon>Clostridia</taxon>
        <taxon>Peptostreptococcales</taxon>
        <taxon>Anaerovoracaceae</taxon>
        <taxon>Zhenpiania</taxon>
    </lineage>
</organism>
<dbReference type="InterPro" id="IPR000836">
    <property type="entry name" value="PRTase_dom"/>
</dbReference>
<dbReference type="GO" id="GO:0005737">
    <property type="term" value="C:cytoplasm"/>
    <property type="evidence" value="ECO:0007669"/>
    <property type="project" value="UniProtKB-SubCell"/>
</dbReference>
<dbReference type="Pfam" id="PF00156">
    <property type="entry name" value="Pribosyltran"/>
    <property type="match status" value="1"/>
</dbReference>
<evidence type="ECO:0000256" key="1">
    <source>
        <dbReference type="ARBA" id="ARBA00022490"/>
    </source>
</evidence>
<dbReference type="EMBL" id="JACRYT010000004">
    <property type="protein sequence ID" value="MBC6679350.1"/>
    <property type="molecule type" value="Genomic_DNA"/>
</dbReference>
<evidence type="ECO:0000256" key="5">
    <source>
        <dbReference type="HAMAP-Rule" id="MF_01184"/>
    </source>
</evidence>
<evidence type="ECO:0000313" key="9">
    <source>
        <dbReference type="Proteomes" id="UP000602647"/>
    </source>
</evidence>
<sequence>MKALKERIKKDGEAIGTEVVKVDGFLNHQIDVQFMSQLGKEFRRRFADLKIDKILTVEASGIAIACMTAPWFGYPPVVFAKKTKPNTMTDEFYGAEARSFTKGTVSIIRVSKKYLHQGDRILILDDFLAHGEAATAMTQLVSQAGAEVAGIGAVIEKGFQGGGDRLRKAGFRLESLAIIEKIEKGKIRFV</sequence>
<comment type="similarity">
    <text evidence="5">Belongs to the purine/pyrimidine phosphoribosyltransferase family. Xpt subfamily.</text>
</comment>
<feature type="binding site" evidence="5">
    <location>
        <position position="157"/>
    </location>
    <ligand>
        <name>xanthine</name>
        <dbReference type="ChEBI" id="CHEBI:17712"/>
    </ligand>
</feature>
<feature type="domain" description="Phosphoribosyltransferase" evidence="7">
    <location>
        <begin position="45"/>
        <end position="158"/>
    </location>
</feature>
<comment type="caution">
    <text evidence="5">Lacks conserved residue(s) required for the propagation of feature annotation.</text>
</comment>
<dbReference type="CDD" id="cd06223">
    <property type="entry name" value="PRTases_typeI"/>
    <property type="match status" value="1"/>
</dbReference>
<dbReference type="SUPFAM" id="SSF53271">
    <property type="entry name" value="PRTase-like"/>
    <property type="match status" value="1"/>
</dbReference>
<feature type="binding site" evidence="5">
    <location>
        <position position="27"/>
    </location>
    <ligand>
        <name>xanthine</name>
        <dbReference type="ChEBI" id="CHEBI:17712"/>
    </ligand>
</feature>
<dbReference type="GO" id="GO:0000310">
    <property type="term" value="F:xanthine phosphoribosyltransferase activity"/>
    <property type="evidence" value="ECO:0007669"/>
    <property type="project" value="UniProtKB-UniRule"/>
</dbReference>
<evidence type="ECO:0000256" key="2">
    <source>
        <dbReference type="ARBA" id="ARBA00022676"/>
    </source>
</evidence>
<keyword evidence="3 5" id="KW-0808">Transferase</keyword>
<evidence type="ECO:0000313" key="8">
    <source>
        <dbReference type="EMBL" id="MBC6679350.1"/>
    </source>
</evidence>
<dbReference type="RefSeq" id="WP_187302458.1">
    <property type="nucleotide sequence ID" value="NZ_JACRYT010000004.1"/>
</dbReference>
<dbReference type="InterPro" id="IPR050118">
    <property type="entry name" value="Pur/Pyrimidine_PRTase"/>
</dbReference>
<name>A0A923NK32_9FIRM</name>
<evidence type="ECO:0000256" key="4">
    <source>
        <dbReference type="ARBA" id="ARBA00022726"/>
    </source>
</evidence>
<dbReference type="GO" id="GO:0046110">
    <property type="term" value="P:xanthine metabolic process"/>
    <property type="evidence" value="ECO:0007669"/>
    <property type="project" value="UniProtKB-UniRule"/>
</dbReference>
<dbReference type="PANTHER" id="PTHR43864">
    <property type="entry name" value="HYPOXANTHINE/GUANINE PHOSPHORIBOSYLTRANSFERASE"/>
    <property type="match status" value="1"/>
</dbReference>
<keyword evidence="9" id="KW-1185">Reference proteome</keyword>
<dbReference type="PANTHER" id="PTHR43864:SF1">
    <property type="entry name" value="XANTHINE PHOSPHORIBOSYLTRANSFERASE"/>
    <property type="match status" value="1"/>
</dbReference>
<keyword evidence="4 5" id="KW-0660">Purine salvage</keyword>
<dbReference type="HAMAP" id="MF_01184">
    <property type="entry name" value="XPRTase"/>
    <property type="match status" value="1"/>
</dbReference>
<evidence type="ECO:0000256" key="3">
    <source>
        <dbReference type="ARBA" id="ARBA00022679"/>
    </source>
</evidence>
<dbReference type="AlphaFoldDB" id="A0A923NK32"/>
<dbReference type="Gene3D" id="3.40.50.2020">
    <property type="match status" value="1"/>
</dbReference>
<proteinExistence type="inferred from homology"/>
<dbReference type="EC" id="2.4.2.22" evidence="5 6"/>
<protein>
    <recommendedName>
        <fullName evidence="5 6">Xanthine phosphoribosyltransferase</fullName>
        <shortName evidence="5">XPRTase</shortName>
        <ecNumber evidence="5 6">2.4.2.22</ecNumber>
    </recommendedName>
</protein>
<reference evidence="8" key="1">
    <citation type="submission" date="2020-08" db="EMBL/GenBank/DDBJ databases">
        <title>Genome public.</title>
        <authorList>
            <person name="Liu C."/>
            <person name="Sun Q."/>
        </authorList>
    </citation>
    <scope>NUCLEOTIDE SEQUENCE</scope>
    <source>
        <strain evidence="8">BX12</strain>
    </source>
</reference>
<dbReference type="Proteomes" id="UP000602647">
    <property type="component" value="Unassembled WGS sequence"/>
</dbReference>
<feature type="binding site" evidence="5">
    <location>
        <begin position="129"/>
        <end position="133"/>
    </location>
    <ligand>
        <name>5-phospho-alpha-D-ribose 1-diphosphate</name>
        <dbReference type="ChEBI" id="CHEBI:58017"/>
    </ligand>
</feature>
<dbReference type="NCBIfam" id="NF006671">
    <property type="entry name" value="PRK09219.1"/>
    <property type="match status" value="1"/>
</dbReference>
<keyword evidence="2 5" id="KW-0328">Glycosyltransferase</keyword>
<comment type="subcellular location">
    <subcellularLocation>
        <location evidence="5">Cytoplasm</location>
    </subcellularLocation>
</comment>
<accession>A0A923NK32</accession>
<dbReference type="InterPro" id="IPR010079">
    <property type="entry name" value="Xanthine_PRibTrfase"/>
</dbReference>
<evidence type="ECO:0000259" key="7">
    <source>
        <dbReference type="Pfam" id="PF00156"/>
    </source>
</evidence>
<comment type="subunit">
    <text evidence="5">Homodimer.</text>
</comment>
<comment type="pathway">
    <text evidence="5">Purine metabolism; XMP biosynthesis via salvage pathway; XMP from xanthine: step 1/1.</text>
</comment>
<evidence type="ECO:0000256" key="6">
    <source>
        <dbReference type="NCBIfam" id="TIGR01744"/>
    </source>
</evidence>
<comment type="catalytic activity">
    <reaction evidence="5">
        <text>XMP + diphosphate = xanthine + 5-phospho-alpha-D-ribose 1-diphosphate</text>
        <dbReference type="Rhea" id="RHEA:10800"/>
        <dbReference type="ChEBI" id="CHEBI:17712"/>
        <dbReference type="ChEBI" id="CHEBI:33019"/>
        <dbReference type="ChEBI" id="CHEBI:57464"/>
        <dbReference type="ChEBI" id="CHEBI:58017"/>
        <dbReference type="EC" id="2.4.2.22"/>
    </reaction>
</comment>
<dbReference type="InterPro" id="IPR029057">
    <property type="entry name" value="PRTase-like"/>
</dbReference>
<keyword evidence="1 5" id="KW-0963">Cytoplasm</keyword>
<dbReference type="GO" id="GO:0006166">
    <property type="term" value="P:purine ribonucleoside salvage"/>
    <property type="evidence" value="ECO:0007669"/>
    <property type="project" value="UniProtKB-KW"/>
</dbReference>
<dbReference type="NCBIfam" id="TIGR01744">
    <property type="entry name" value="XPRTase"/>
    <property type="match status" value="1"/>
</dbReference>
<comment type="function">
    <text evidence="5">Converts the preformed base xanthine, a product of nucleic acid breakdown, to xanthosine 5'-monophosphate (XMP), so it can be reused for RNA or DNA synthesis.</text>
</comment>
<dbReference type="GO" id="GO:0032265">
    <property type="term" value="P:XMP salvage"/>
    <property type="evidence" value="ECO:0007669"/>
    <property type="project" value="UniProtKB-UniRule"/>
</dbReference>